<keyword evidence="2" id="KW-1185">Reference proteome</keyword>
<dbReference type="Proteomes" id="UP000010471">
    <property type="component" value="Chromosome"/>
</dbReference>
<sequence length="373" mass="41869">MLRTTPLVNNISVERLVKLWAERYVPDLSTFSSSTGYLASSELVEAASPQGRTQTVAKLQRMVEINCKCAGIQTNVIFSYIPNVVSLTESQGIAKAASQVYQKVLEIYQQQSIPPALLSAISEGETIDLSAEIFKPEVMPKLSLLEVKHLAIAIEPILLQLQSKHLSTPDRRTIGFMSTQFHLSAKLVLNRLTISEQLLLSPYFKFVEEQVCIPWQRVCAAAAKHELNSPMLALVQKLLPLSQEIAKQVYNQAVQSYPNHRSRRGRLSDAGVRTSSIRDIEMFQGYLWLCALEGNMRAVEEELLPLCMMVFPSIEVTWELVEQLLPLLVAEIQELLSSAQMRLLLPYTQSMQQLFSDLESKAAGKTKNFIIFA</sequence>
<organism evidence="1 2">
    <name type="scientific">Allocoleopsis franciscana PCC 7113</name>
    <dbReference type="NCBI Taxonomy" id="1173027"/>
    <lineage>
        <taxon>Bacteria</taxon>
        <taxon>Bacillati</taxon>
        <taxon>Cyanobacteriota</taxon>
        <taxon>Cyanophyceae</taxon>
        <taxon>Coleofasciculales</taxon>
        <taxon>Coleofasciculaceae</taxon>
        <taxon>Allocoleopsis</taxon>
        <taxon>Allocoleopsis franciscana</taxon>
    </lineage>
</organism>
<protein>
    <submittedName>
        <fullName evidence="1">Uncharacterized protein</fullName>
    </submittedName>
</protein>
<reference evidence="1 2" key="1">
    <citation type="submission" date="2012-06" db="EMBL/GenBank/DDBJ databases">
        <title>Finished chromosome of genome of Microcoleus sp. PCC 7113.</title>
        <authorList>
            <consortium name="US DOE Joint Genome Institute"/>
            <person name="Gugger M."/>
            <person name="Coursin T."/>
            <person name="Rippka R."/>
            <person name="Tandeau De Marsac N."/>
            <person name="Huntemann M."/>
            <person name="Wei C.-L."/>
            <person name="Han J."/>
            <person name="Detter J.C."/>
            <person name="Han C."/>
            <person name="Tapia R."/>
            <person name="Chen A."/>
            <person name="Kyrpides N."/>
            <person name="Mavromatis K."/>
            <person name="Markowitz V."/>
            <person name="Szeto E."/>
            <person name="Ivanova N."/>
            <person name="Pagani I."/>
            <person name="Pati A."/>
            <person name="Goodwin L."/>
            <person name="Nordberg H.P."/>
            <person name="Cantor M.N."/>
            <person name="Hua S.X."/>
            <person name="Woyke T."/>
            <person name="Kerfeld C.A."/>
        </authorList>
    </citation>
    <scope>NUCLEOTIDE SEQUENCE [LARGE SCALE GENOMIC DNA]</scope>
    <source>
        <strain evidence="1 2">PCC 7113</strain>
    </source>
</reference>
<proteinExistence type="predicted"/>
<dbReference type="eggNOG" id="ENOG502ZA0X">
    <property type="taxonomic scope" value="Bacteria"/>
</dbReference>
<name>K9WN99_9CYAN</name>
<dbReference type="HOGENOM" id="CLU_058995_0_0_3"/>
<evidence type="ECO:0000313" key="1">
    <source>
        <dbReference type="EMBL" id="AFZ21648.1"/>
    </source>
</evidence>
<dbReference type="KEGG" id="mic:Mic7113_6049"/>
<dbReference type="PATRIC" id="fig|1173027.3.peg.6698"/>
<dbReference type="RefSeq" id="WP_015185777.1">
    <property type="nucleotide sequence ID" value="NC_019738.1"/>
</dbReference>
<evidence type="ECO:0000313" key="2">
    <source>
        <dbReference type="Proteomes" id="UP000010471"/>
    </source>
</evidence>
<dbReference type="EMBL" id="CP003630">
    <property type="protein sequence ID" value="AFZ21648.1"/>
    <property type="molecule type" value="Genomic_DNA"/>
</dbReference>
<dbReference type="AlphaFoldDB" id="K9WN99"/>
<accession>K9WN99</accession>
<dbReference type="OrthoDB" id="527514at2"/>
<gene>
    <name evidence="1" type="ORF">Mic7113_6049</name>
</gene>